<organism evidence="2 3">
    <name type="scientific">Stylosanthes scabra</name>
    <dbReference type="NCBI Taxonomy" id="79078"/>
    <lineage>
        <taxon>Eukaryota</taxon>
        <taxon>Viridiplantae</taxon>
        <taxon>Streptophyta</taxon>
        <taxon>Embryophyta</taxon>
        <taxon>Tracheophyta</taxon>
        <taxon>Spermatophyta</taxon>
        <taxon>Magnoliopsida</taxon>
        <taxon>eudicotyledons</taxon>
        <taxon>Gunneridae</taxon>
        <taxon>Pentapetalae</taxon>
        <taxon>rosids</taxon>
        <taxon>fabids</taxon>
        <taxon>Fabales</taxon>
        <taxon>Fabaceae</taxon>
        <taxon>Papilionoideae</taxon>
        <taxon>50 kb inversion clade</taxon>
        <taxon>dalbergioids sensu lato</taxon>
        <taxon>Dalbergieae</taxon>
        <taxon>Pterocarpus clade</taxon>
        <taxon>Stylosanthes</taxon>
    </lineage>
</organism>
<reference evidence="2 3" key="1">
    <citation type="journal article" date="2023" name="Plants (Basel)">
        <title>Bridging the Gap: Combining Genomics and Transcriptomics Approaches to Understand Stylosanthes scabra, an Orphan Legume from the Brazilian Caatinga.</title>
        <authorList>
            <person name="Ferreira-Neto J.R.C."/>
            <person name="da Silva M.D."/>
            <person name="Binneck E."/>
            <person name="de Melo N.F."/>
            <person name="da Silva R.H."/>
            <person name="de Melo A.L.T.M."/>
            <person name="Pandolfi V."/>
            <person name="Bustamante F.O."/>
            <person name="Brasileiro-Vidal A.C."/>
            <person name="Benko-Iseppon A.M."/>
        </authorList>
    </citation>
    <scope>NUCLEOTIDE SEQUENCE [LARGE SCALE GENOMIC DNA]</scope>
    <source>
        <tissue evidence="2">Leaves</tissue>
    </source>
</reference>
<comment type="caution">
    <text evidence="2">The sequence shown here is derived from an EMBL/GenBank/DDBJ whole genome shotgun (WGS) entry which is preliminary data.</text>
</comment>
<feature type="region of interest" description="Disordered" evidence="1">
    <location>
        <begin position="200"/>
        <end position="222"/>
    </location>
</feature>
<feature type="compositionally biased region" description="Basic and acidic residues" evidence="1">
    <location>
        <begin position="1"/>
        <end position="22"/>
    </location>
</feature>
<feature type="region of interest" description="Disordered" evidence="1">
    <location>
        <begin position="294"/>
        <end position="334"/>
    </location>
</feature>
<evidence type="ECO:0000256" key="1">
    <source>
        <dbReference type="SAM" id="MobiDB-lite"/>
    </source>
</evidence>
<evidence type="ECO:0000313" key="3">
    <source>
        <dbReference type="Proteomes" id="UP001341840"/>
    </source>
</evidence>
<protein>
    <submittedName>
        <fullName evidence="2">Uncharacterized protein</fullName>
    </submittedName>
</protein>
<feature type="compositionally biased region" description="Basic and acidic residues" evidence="1">
    <location>
        <begin position="39"/>
        <end position="48"/>
    </location>
</feature>
<gene>
    <name evidence="2" type="ORF">PIB30_070183</name>
</gene>
<keyword evidence="3" id="KW-1185">Reference proteome</keyword>
<feature type="compositionally biased region" description="Acidic residues" evidence="1">
    <location>
        <begin position="294"/>
        <end position="306"/>
    </location>
</feature>
<feature type="region of interest" description="Disordered" evidence="1">
    <location>
        <begin position="1"/>
        <end position="111"/>
    </location>
</feature>
<name>A0ABU6YM93_9FABA</name>
<feature type="compositionally biased region" description="Basic residues" evidence="1">
    <location>
        <begin position="23"/>
        <end position="38"/>
    </location>
</feature>
<dbReference type="Proteomes" id="UP001341840">
    <property type="component" value="Unassembled WGS sequence"/>
</dbReference>
<evidence type="ECO:0000313" key="2">
    <source>
        <dbReference type="EMBL" id="MED6211089.1"/>
    </source>
</evidence>
<dbReference type="EMBL" id="JASCZI010242440">
    <property type="protein sequence ID" value="MED6211089.1"/>
    <property type="molecule type" value="Genomic_DNA"/>
</dbReference>
<proteinExistence type="predicted"/>
<sequence>MKIFHFDDSSEPEKKGLHQLKTDKKKKKEKRMAKKRRKCKEEGADKKNQQLKSPTVKSKKNKQKKALSTLEKRKGIRKTKGSNPKKKKTEGGKIRKNRKKKKGQVEGEKDEARIRCSSLNELFRKLKGLKRYLRQKKGADAHLMVRTRSASLAKGKAKLCQPPTRASPRLAALRPNTAMQIPTPTPDVPVKEAVTSTLPPKKRQKFRMAGESSSRRDTRTPCRRSRKLAVLYSVTKLVSEEKVVIEISDDSVQKEDTNLEQNEADPVAEVEGGVDLPKNDVYHALWAMLDAESDNEAAEMSGEWDLDSTLPNWGKNEPDVGPAGPNQGPPPAEI</sequence>
<accession>A0ABU6YM93</accession>
<feature type="compositionally biased region" description="Basic residues" evidence="1">
    <location>
        <begin position="74"/>
        <end position="102"/>
    </location>
</feature>